<reference evidence="2 3" key="1">
    <citation type="submission" date="2015-03" db="EMBL/GenBank/DDBJ databases">
        <title>RNA-seq based gene annotation and comparative genomics of four Zymoseptoria species reveal species-specific pathogenicity related genes and transposable element activity.</title>
        <authorList>
            <person name="Grandaubert J."/>
            <person name="Bhattacharyya A."/>
            <person name="Stukenbrock E.H."/>
        </authorList>
    </citation>
    <scope>NUCLEOTIDE SEQUENCE [LARGE SCALE GENOMIC DNA]</scope>
    <source>
        <strain evidence="2 3">Zb18110</strain>
    </source>
</reference>
<protein>
    <submittedName>
        <fullName evidence="2">Uncharacterized protein</fullName>
    </submittedName>
</protein>
<dbReference type="OrthoDB" id="10301361at2759"/>
<feature type="compositionally biased region" description="Polar residues" evidence="1">
    <location>
        <begin position="1"/>
        <end position="11"/>
    </location>
</feature>
<evidence type="ECO:0000256" key="1">
    <source>
        <dbReference type="SAM" id="MobiDB-lite"/>
    </source>
</evidence>
<comment type="caution">
    <text evidence="2">The sequence shown here is derived from an EMBL/GenBank/DDBJ whole genome shotgun (WGS) entry which is preliminary data.</text>
</comment>
<proteinExistence type="predicted"/>
<feature type="compositionally biased region" description="Polar residues" evidence="1">
    <location>
        <begin position="130"/>
        <end position="139"/>
    </location>
</feature>
<evidence type="ECO:0000313" key="3">
    <source>
        <dbReference type="Proteomes" id="UP000033647"/>
    </source>
</evidence>
<organism evidence="2 3">
    <name type="scientific">Zymoseptoria brevis</name>
    <dbReference type="NCBI Taxonomy" id="1047168"/>
    <lineage>
        <taxon>Eukaryota</taxon>
        <taxon>Fungi</taxon>
        <taxon>Dikarya</taxon>
        <taxon>Ascomycota</taxon>
        <taxon>Pezizomycotina</taxon>
        <taxon>Dothideomycetes</taxon>
        <taxon>Dothideomycetidae</taxon>
        <taxon>Mycosphaerellales</taxon>
        <taxon>Mycosphaerellaceae</taxon>
        <taxon>Zymoseptoria</taxon>
    </lineage>
</organism>
<feature type="region of interest" description="Disordered" evidence="1">
    <location>
        <begin position="1"/>
        <end position="143"/>
    </location>
</feature>
<name>A0A0F4GFN8_9PEZI</name>
<keyword evidence="3" id="KW-1185">Reference proteome</keyword>
<dbReference type="Proteomes" id="UP000033647">
    <property type="component" value="Unassembled WGS sequence"/>
</dbReference>
<sequence>MSSGTTASFLNASREDSPSMSHSSKAASIGGSDFGKLTLGASSGSSRSDEMKTRSMTRKAAAKVVPASSSGQRRGNAPVAGPSRRGVKGSTGRTSAGRKDEDDDDDDEENDSDDSDESSSEDDDDRPTQPRVSSPPQISTRDRLRLIMSAYDPSQRSPIEFTYQSDRDLPEASRTYRAQIDDFSRLITSPEALEPFVRRLHISSPMWGSLIVRAQENRMRTTMASYLANSPQTPRQDAIDTISEFNKLFISIESLLLQPVFRTMDSNARNNLALLAMQILEFIVAQNTDARGSVGVPYAGGTRHHEYNLYMRFARSEWNVTMAKLNTMVTPPDVRAMFMRPNTWACLMRTYQTVVQRHPPPVPGDVGDFYASLRTLVGRLSNREA</sequence>
<dbReference type="STRING" id="1047168.A0A0F4GFN8"/>
<feature type="compositionally biased region" description="Acidic residues" evidence="1">
    <location>
        <begin position="101"/>
        <end position="125"/>
    </location>
</feature>
<feature type="compositionally biased region" description="Low complexity" evidence="1">
    <location>
        <begin position="18"/>
        <end position="28"/>
    </location>
</feature>
<accession>A0A0F4GFN8</accession>
<evidence type="ECO:0000313" key="2">
    <source>
        <dbReference type="EMBL" id="KJX95807.1"/>
    </source>
</evidence>
<dbReference type="EMBL" id="LAFY01001012">
    <property type="protein sequence ID" value="KJX95807.1"/>
    <property type="molecule type" value="Genomic_DNA"/>
</dbReference>
<gene>
    <name evidence="2" type="ORF">TI39_contig1021g00010</name>
</gene>
<dbReference type="AlphaFoldDB" id="A0A0F4GFN8"/>